<evidence type="ECO:0000313" key="4">
    <source>
        <dbReference type="EMBL" id="KAJ5172228.1"/>
    </source>
</evidence>
<dbReference type="InterPro" id="IPR043987">
    <property type="entry name" value="CCZ1/INTU/HSP4_longin_1"/>
</dbReference>
<dbReference type="Pfam" id="PF19031">
    <property type="entry name" value="Intu_longin_1"/>
    <property type="match status" value="1"/>
</dbReference>
<feature type="region of interest" description="Disordered" evidence="2">
    <location>
        <begin position="717"/>
        <end position="748"/>
    </location>
</feature>
<evidence type="ECO:0000313" key="5">
    <source>
        <dbReference type="Proteomes" id="UP001146351"/>
    </source>
</evidence>
<dbReference type="PANTHER" id="PTHR13056:SF0">
    <property type="entry name" value="VACUOLAR FUSION PROTEIN CCZ1 HOMOLOG-RELATED"/>
    <property type="match status" value="1"/>
</dbReference>
<feature type="compositionally biased region" description="Basic and acidic residues" evidence="2">
    <location>
        <begin position="338"/>
        <end position="353"/>
    </location>
</feature>
<protein>
    <recommendedName>
        <fullName evidence="3">CCZ1/INTU/HSP4 first Longin domain-containing protein</fullName>
    </recommendedName>
</protein>
<dbReference type="OrthoDB" id="240546at2759"/>
<comment type="caution">
    <text evidence="4">The sequence shown here is derived from an EMBL/GenBank/DDBJ whole genome shotgun (WGS) entry which is preliminary data.</text>
</comment>
<dbReference type="Proteomes" id="UP001146351">
    <property type="component" value="Unassembled WGS sequence"/>
</dbReference>
<evidence type="ECO:0000256" key="2">
    <source>
        <dbReference type="SAM" id="MobiDB-lite"/>
    </source>
</evidence>
<feature type="compositionally biased region" description="Pro residues" evidence="2">
    <location>
        <begin position="434"/>
        <end position="444"/>
    </location>
</feature>
<dbReference type="EMBL" id="JAPQKO010000003">
    <property type="protein sequence ID" value="KAJ5172228.1"/>
    <property type="molecule type" value="Genomic_DNA"/>
</dbReference>
<feature type="compositionally biased region" description="Basic and acidic residues" evidence="2">
    <location>
        <begin position="462"/>
        <end position="474"/>
    </location>
</feature>
<accession>A0A9W9IAN8</accession>
<dbReference type="AlphaFoldDB" id="A0A9W9IAN8"/>
<evidence type="ECO:0000259" key="3">
    <source>
        <dbReference type="Pfam" id="PF19031"/>
    </source>
</evidence>
<evidence type="ECO:0000256" key="1">
    <source>
        <dbReference type="ARBA" id="ARBA00005352"/>
    </source>
</evidence>
<dbReference type="GO" id="GO:0016192">
    <property type="term" value="P:vesicle-mediated transport"/>
    <property type="evidence" value="ECO:0007669"/>
    <property type="project" value="InterPro"/>
</dbReference>
<reference evidence="4" key="2">
    <citation type="journal article" date="2023" name="IMA Fungus">
        <title>Comparative genomic study of the Penicillium genus elucidates a diverse pangenome and 15 lateral gene transfer events.</title>
        <authorList>
            <person name="Petersen C."/>
            <person name="Sorensen T."/>
            <person name="Nielsen M.R."/>
            <person name="Sondergaard T.E."/>
            <person name="Sorensen J.L."/>
            <person name="Fitzpatrick D.A."/>
            <person name="Frisvad J.C."/>
            <person name="Nielsen K.L."/>
        </authorList>
    </citation>
    <scope>NUCLEOTIDE SEQUENCE</scope>
    <source>
        <strain evidence="4">IBT 21917</strain>
    </source>
</reference>
<comment type="similarity">
    <text evidence="1">Belongs to the CCZ1 family.</text>
</comment>
<sequence length="826" mass="90891">MPGNDPDSVVPAQLSFLAIYNPTLGPTDETIEEQIVFYTSRSDLLRRTEGASPDDGNEILVDKDRNERQRQIGLAQGMVSFASNFSSGTALEYVETEKSRVVLLELEKNWWIVASMDLTRLPAEPVHTSSNESSEQPQFQYSSREMGHPQLMIQQLKRAHSIFLLLHDFSLDSLYARVGRASLELFFERFWWKFAWNWELLLTGNPIVEIYNGIKLAAGGELGIGVGEEEWGSGEREVLEDFVGRTDGLLDLVVSRFGDASEMRRPSTSKPNSNDPEWLGLDVGPQPADGIIFSGSNCLSRGSVARVSHWMEWIYRYGDAAYGIRRDPNAPRRRKAQKERPKQDLGNTKDQKEAPSSPTPDRSLTPGIPRPLVTAEPQSTPERSKNTPERNAEDPTDGSDHKTTTSSFGTETVMKYLTLGYGSSWSLSTKSTSSPPPSSPPQPGPAHTDEHAPNTTHSPLASEDRSNVQRKETQDSAPGYFLVGPRDDLETLDDFEDSSGSDSDLNKAKTRIIHRSVHVQLAGDPNESPTVLQAVIYVVSSDSLNVSFQATNGIIPQHQPFVFTFLFNSETPALSSPSLYSSIHHQLGPLQKPLLSSTSPATAASRVSISEGAADPGKRFSSCSQPVFDLVYDPSNLTIRSSIPNITSFGFPLAHGPSPSPSHTHSTPSWSRLESLAIHHRLLTTFIDTRPRPHELERTCKTNRGWWILWVRIPQPSPSAPLSRTPSSTAISSTAERPPSQPSISSHASISLPPQEAFLVRKASDHASLANQDKISSSARFFRDLGGASSSRLGSSHLADTTPSKLVEGLGMDARRYVEGLLRLNR</sequence>
<organism evidence="4 5">
    <name type="scientific">Penicillium capsulatum</name>
    <dbReference type="NCBI Taxonomy" id="69766"/>
    <lineage>
        <taxon>Eukaryota</taxon>
        <taxon>Fungi</taxon>
        <taxon>Dikarya</taxon>
        <taxon>Ascomycota</taxon>
        <taxon>Pezizomycotina</taxon>
        <taxon>Eurotiomycetes</taxon>
        <taxon>Eurotiomycetidae</taxon>
        <taxon>Eurotiales</taxon>
        <taxon>Aspergillaceae</taxon>
        <taxon>Penicillium</taxon>
    </lineage>
</organism>
<feature type="compositionally biased region" description="Polar residues" evidence="2">
    <location>
        <begin position="720"/>
        <end position="735"/>
    </location>
</feature>
<feature type="region of interest" description="Disordered" evidence="2">
    <location>
        <begin position="426"/>
        <end position="486"/>
    </location>
</feature>
<feature type="domain" description="CCZ1/INTU/HSP4 first Longin" evidence="3">
    <location>
        <begin position="15"/>
        <end position="126"/>
    </location>
</feature>
<dbReference type="PANTHER" id="PTHR13056">
    <property type="entry name" value="VACUOLAR FUSION PROTEIN CCZ1 HOMOLOG-RELATED"/>
    <property type="match status" value="1"/>
</dbReference>
<feature type="compositionally biased region" description="Polar residues" evidence="2">
    <location>
        <begin position="266"/>
        <end position="275"/>
    </location>
</feature>
<feature type="region of interest" description="Disordered" evidence="2">
    <location>
        <begin position="262"/>
        <end position="281"/>
    </location>
</feature>
<proteinExistence type="inferred from homology"/>
<gene>
    <name evidence="4" type="ORF">N7492_004821</name>
</gene>
<keyword evidence="5" id="KW-1185">Reference proteome</keyword>
<dbReference type="InterPro" id="IPR013176">
    <property type="entry name" value="Ccz1"/>
</dbReference>
<name>A0A9W9IAN8_9EURO</name>
<feature type="compositionally biased region" description="Basic and acidic residues" evidence="2">
    <location>
        <begin position="382"/>
        <end position="403"/>
    </location>
</feature>
<dbReference type="GO" id="GO:0035658">
    <property type="term" value="C:Mon1-Ccz1 complex"/>
    <property type="evidence" value="ECO:0007669"/>
    <property type="project" value="InterPro"/>
</dbReference>
<feature type="region of interest" description="Disordered" evidence="2">
    <location>
        <begin position="324"/>
        <end position="408"/>
    </location>
</feature>
<reference evidence="4" key="1">
    <citation type="submission" date="2022-11" db="EMBL/GenBank/DDBJ databases">
        <authorList>
            <person name="Petersen C."/>
        </authorList>
    </citation>
    <scope>NUCLEOTIDE SEQUENCE</scope>
    <source>
        <strain evidence="4">IBT 21917</strain>
    </source>
</reference>